<proteinExistence type="predicted"/>
<sequence length="243" mass="26434">MMGGAYARTMEPVVEQSWIRPGLDANMAMAPHVEDMNTATDMYFQSALDNGRMNNYYSTRGVHPYTSTPAAAGSTSSCRSFSSSFSWPIEKSWPSSLSESQNITGSWSKWPQASYGNGSTGLFPYLPTPPKETTPEASSSDQQQYSNTAQTPPNNSTEQAKEEQQQPESSTANASSSAMTLSSYHPAAAYSGYMSSSADYSSSLFHPAASMFKAATLARVRTQKRSSSGDEEKKTCQQRYADE</sequence>
<evidence type="ECO:0000256" key="1">
    <source>
        <dbReference type="SAM" id="MobiDB-lite"/>
    </source>
</evidence>
<comment type="caution">
    <text evidence="2">The sequence shown here is derived from an EMBL/GenBank/DDBJ whole genome shotgun (WGS) entry which is preliminary data.</text>
</comment>
<feature type="region of interest" description="Disordered" evidence="1">
    <location>
        <begin position="121"/>
        <end position="178"/>
    </location>
</feature>
<accession>A0A7I8VJD6</accession>
<evidence type="ECO:0000313" key="2">
    <source>
        <dbReference type="EMBL" id="CAD5115522.1"/>
    </source>
</evidence>
<organism evidence="2 3">
    <name type="scientific">Dimorphilus gyrociliatus</name>
    <dbReference type="NCBI Taxonomy" id="2664684"/>
    <lineage>
        <taxon>Eukaryota</taxon>
        <taxon>Metazoa</taxon>
        <taxon>Spiralia</taxon>
        <taxon>Lophotrochozoa</taxon>
        <taxon>Annelida</taxon>
        <taxon>Polychaeta</taxon>
        <taxon>Polychaeta incertae sedis</taxon>
        <taxon>Dinophilidae</taxon>
        <taxon>Dimorphilus</taxon>
    </lineage>
</organism>
<feature type="compositionally biased region" description="Low complexity" evidence="1">
    <location>
        <begin position="169"/>
        <end position="178"/>
    </location>
</feature>
<protein>
    <submittedName>
        <fullName evidence="2">DgyrCDS4488</fullName>
    </submittedName>
</protein>
<dbReference type="EMBL" id="CAJFCJ010000006">
    <property type="protein sequence ID" value="CAD5115522.1"/>
    <property type="molecule type" value="Genomic_DNA"/>
</dbReference>
<gene>
    <name evidence="2" type="ORF">DGYR_LOCUS4253</name>
</gene>
<feature type="region of interest" description="Disordered" evidence="1">
    <location>
        <begin position="218"/>
        <end position="243"/>
    </location>
</feature>
<evidence type="ECO:0000313" key="3">
    <source>
        <dbReference type="Proteomes" id="UP000549394"/>
    </source>
</evidence>
<reference evidence="2 3" key="1">
    <citation type="submission" date="2020-08" db="EMBL/GenBank/DDBJ databases">
        <authorList>
            <person name="Hejnol A."/>
        </authorList>
    </citation>
    <scope>NUCLEOTIDE SEQUENCE [LARGE SCALE GENOMIC DNA]</scope>
</reference>
<feature type="compositionally biased region" description="Basic and acidic residues" evidence="1">
    <location>
        <begin position="227"/>
        <end position="243"/>
    </location>
</feature>
<name>A0A7I8VJD6_9ANNE</name>
<feature type="compositionally biased region" description="Polar residues" evidence="1">
    <location>
        <begin position="135"/>
        <end position="158"/>
    </location>
</feature>
<dbReference type="Proteomes" id="UP000549394">
    <property type="component" value="Unassembled WGS sequence"/>
</dbReference>
<keyword evidence="3" id="KW-1185">Reference proteome</keyword>
<dbReference type="AlphaFoldDB" id="A0A7I8VJD6"/>